<reference evidence="2" key="3">
    <citation type="submission" date="2025-09" db="UniProtKB">
        <authorList>
            <consortium name="Ensembl"/>
        </authorList>
    </citation>
    <scope>IDENTIFICATION</scope>
</reference>
<dbReference type="AlphaFoldDB" id="H2ZQI8"/>
<evidence type="ECO:0000313" key="3">
    <source>
        <dbReference type="Proteomes" id="UP000007875"/>
    </source>
</evidence>
<proteinExistence type="predicted"/>
<sequence>MVKAGDSPTVTLRSNPTPRQRPLSVNLRSQSPVSLSAVQRLDSLVG</sequence>
<dbReference type="Ensembl" id="ENSCSAVT00000020067.1">
    <property type="protein sequence ID" value="ENSCSAVP00000019854.1"/>
    <property type="gene ID" value="ENSCSAVG00000011662.1"/>
</dbReference>
<name>H2ZQI8_CIOSA</name>
<evidence type="ECO:0000313" key="2">
    <source>
        <dbReference type="Ensembl" id="ENSCSAVP00000019854.1"/>
    </source>
</evidence>
<dbReference type="InParanoid" id="H2ZQI8"/>
<protein>
    <submittedName>
        <fullName evidence="2">Uncharacterized protein</fullName>
    </submittedName>
</protein>
<evidence type="ECO:0000256" key="1">
    <source>
        <dbReference type="SAM" id="MobiDB-lite"/>
    </source>
</evidence>
<organism evidence="2 3">
    <name type="scientific">Ciona savignyi</name>
    <name type="common">Pacific transparent sea squirt</name>
    <dbReference type="NCBI Taxonomy" id="51511"/>
    <lineage>
        <taxon>Eukaryota</taxon>
        <taxon>Metazoa</taxon>
        <taxon>Chordata</taxon>
        <taxon>Tunicata</taxon>
        <taxon>Ascidiacea</taxon>
        <taxon>Phlebobranchia</taxon>
        <taxon>Cionidae</taxon>
        <taxon>Ciona</taxon>
    </lineage>
</organism>
<dbReference type="Proteomes" id="UP000007875">
    <property type="component" value="Unassembled WGS sequence"/>
</dbReference>
<reference evidence="2" key="2">
    <citation type="submission" date="2025-08" db="UniProtKB">
        <authorList>
            <consortium name="Ensembl"/>
        </authorList>
    </citation>
    <scope>IDENTIFICATION</scope>
</reference>
<accession>H2ZQI8</accession>
<dbReference type="HOGENOM" id="CLU_3193713_0_0_1"/>
<feature type="region of interest" description="Disordered" evidence="1">
    <location>
        <begin position="1"/>
        <end position="32"/>
    </location>
</feature>
<feature type="compositionally biased region" description="Polar residues" evidence="1">
    <location>
        <begin position="8"/>
        <end position="18"/>
    </location>
</feature>
<keyword evidence="3" id="KW-1185">Reference proteome</keyword>
<reference evidence="3" key="1">
    <citation type="submission" date="2003-08" db="EMBL/GenBank/DDBJ databases">
        <authorList>
            <person name="Birren B."/>
            <person name="Nusbaum C."/>
            <person name="Abebe A."/>
            <person name="Abouelleil A."/>
            <person name="Adekoya E."/>
            <person name="Ait-zahra M."/>
            <person name="Allen N."/>
            <person name="Allen T."/>
            <person name="An P."/>
            <person name="Anderson M."/>
            <person name="Anderson S."/>
            <person name="Arachchi H."/>
            <person name="Armbruster J."/>
            <person name="Bachantsang P."/>
            <person name="Baldwin J."/>
            <person name="Barry A."/>
            <person name="Bayul T."/>
            <person name="Blitshsteyn B."/>
            <person name="Bloom T."/>
            <person name="Blye J."/>
            <person name="Boguslavskiy L."/>
            <person name="Borowsky M."/>
            <person name="Boukhgalter B."/>
            <person name="Brunache A."/>
            <person name="Butler J."/>
            <person name="Calixte N."/>
            <person name="Calvo S."/>
            <person name="Camarata J."/>
            <person name="Campo K."/>
            <person name="Chang J."/>
            <person name="Cheshatsang Y."/>
            <person name="Citroen M."/>
            <person name="Collymore A."/>
            <person name="Considine T."/>
            <person name="Cook A."/>
            <person name="Cooke P."/>
            <person name="Corum B."/>
            <person name="Cuomo C."/>
            <person name="David R."/>
            <person name="Dawoe T."/>
            <person name="Degray S."/>
            <person name="Dodge S."/>
            <person name="Dooley K."/>
            <person name="Dorje P."/>
            <person name="Dorjee K."/>
            <person name="Dorris L."/>
            <person name="Duffey N."/>
            <person name="Dupes A."/>
            <person name="Elkins T."/>
            <person name="Engels R."/>
            <person name="Erickson J."/>
            <person name="Farina A."/>
            <person name="Faro S."/>
            <person name="Ferreira P."/>
            <person name="Fischer H."/>
            <person name="Fitzgerald M."/>
            <person name="Foley K."/>
            <person name="Gage D."/>
            <person name="Galagan J."/>
            <person name="Gearin G."/>
            <person name="Gnerre S."/>
            <person name="Gnirke A."/>
            <person name="Goyette A."/>
            <person name="Graham J."/>
            <person name="Grandbois E."/>
            <person name="Gyaltsen K."/>
            <person name="Hafez N."/>
            <person name="Hagopian D."/>
            <person name="Hagos B."/>
            <person name="Hall J."/>
            <person name="Hatcher B."/>
            <person name="Heller A."/>
            <person name="Higgins H."/>
            <person name="Honan T."/>
            <person name="Horn A."/>
            <person name="Houde N."/>
            <person name="Hughes L."/>
            <person name="Hulme W."/>
            <person name="Husby E."/>
            <person name="Iliev I."/>
            <person name="Jaffe D."/>
            <person name="Jones C."/>
            <person name="Kamal M."/>
            <person name="Kamat A."/>
            <person name="Kamvysselis M."/>
            <person name="Karlsson E."/>
            <person name="Kells C."/>
            <person name="Kieu A."/>
            <person name="Kisner P."/>
            <person name="Kodira C."/>
            <person name="Kulbokas E."/>
            <person name="Labutti K."/>
            <person name="Lama D."/>
            <person name="Landers T."/>
            <person name="Leger J."/>
            <person name="Levine S."/>
            <person name="Lewis D."/>
            <person name="Lewis T."/>
            <person name="Lindblad-toh K."/>
            <person name="Liu X."/>
            <person name="Lokyitsang T."/>
            <person name="Lokyitsang Y."/>
            <person name="Lucien O."/>
            <person name="Lui A."/>
            <person name="Ma L.J."/>
            <person name="Mabbitt R."/>
            <person name="Macdonald J."/>
            <person name="Maclean C."/>
            <person name="Major J."/>
            <person name="Manning J."/>
            <person name="Marabella R."/>
            <person name="Maru K."/>
            <person name="Matthews C."/>
            <person name="Mauceli E."/>
            <person name="Mccarthy M."/>
            <person name="Mcdonough S."/>
            <person name="Mcghee T."/>
            <person name="Meldrim J."/>
            <person name="Meneus L."/>
            <person name="Mesirov J."/>
            <person name="Mihalev A."/>
            <person name="Mihova T."/>
            <person name="Mikkelsen T."/>
            <person name="Mlenga V."/>
            <person name="Moru K."/>
            <person name="Mozes J."/>
            <person name="Mulrain L."/>
            <person name="Munson G."/>
            <person name="Naylor J."/>
            <person name="Newes C."/>
            <person name="Nguyen C."/>
            <person name="Nguyen N."/>
            <person name="Nguyen T."/>
            <person name="Nicol R."/>
            <person name="Nielsen C."/>
            <person name="Nizzari M."/>
            <person name="Norbu C."/>
            <person name="Norbu N."/>
            <person name="O'donnell P."/>
            <person name="Okoawo O."/>
            <person name="O'leary S."/>
            <person name="Omotosho B."/>
            <person name="O'neill K."/>
            <person name="Osman S."/>
            <person name="Parker S."/>
            <person name="Perrin D."/>
            <person name="Phunkhang P."/>
            <person name="Piqani B."/>
            <person name="Purcell S."/>
            <person name="Rachupka T."/>
            <person name="Ramasamy U."/>
            <person name="Rameau R."/>
            <person name="Ray V."/>
            <person name="Raymond C."/>
            <person name="Retta R."/>
            <person name="Richardson S."/>
            <person name="Rise C."/>
            <person name="Rodriguez J."/>
            <person name="Rogers J."/>
            <person name="Rogov P."/>
            <person name="Rutman M."/>
            <person name="Schupbach R."/>
            <person name="Seaman C."/>
            <person name="Settipalli S."/>
            <person name="Sharpe T."/>
            <person name="Sheridan J."/>
            <person name="Sherpa N."/>
            <person name="Shi J."/>
            <person name="Smirnov S."/>
            <person name="Smith C."/>
            <person name="Sougnez C."/>
            <person name="Spencer B."/>
            <person name="Stalker J."/>
            <person name="Stange-thomann N."/>
            <person name="Stavropoulos S."/>
            <person name="Stetson K."/>
            <person name="Stone C."/>
            <person name="Stone S."/>
            <person name="Stubbs M."/>
            <person name="Talamas J."/>
            <person name="Tchuinga P."/>
            <person name="Tenzing P."/>
            <person name="Tesfaye S."/>
            <person name="Theodore J."/>
            <person name="Thoulutsang Y."/>
            <person name="Topham K."/>
            <person name="Towey S."/>
            <person name="Tsamla T."/>
            <person name="Tsomo N."/>
            <person name="Vallee D."/>
            <person name="Vassiliev H."/>
            <person name="Venkataraman V."/>
            <person name="Vinson J."/>
            <person name="Vo A."/>
            <person name="Wade C."/>
            <person name="Wang S."/>
            <person name="Wangchuk T."/>
            <person name="Wangdi T."/>
            <person name="Whittaker C."/>
            <person name="Wilkinson J."/>
            <person name="Wu Y."/>
            <person name="Wyman D."/>
            <person name="Yadav S."/>
            <person name="Yang S."/>
            <person name="Yang X."/>
            <person name="Yeager S."/>
            <person name="Yee E."/>
            <person name="Young G."/>
            <person name="Zainoun J."/>
            <person name="Zembeck L."/>
            <person name="Zimmer A."/>
            <person name="Zody M."/>
            <person name="Lander E."/>
        </authorList>
    </citation>
    <scope>NUCLEOTIDE SEQUENCE [LARGE SCALE GENOMIC DNA]</scope>
</reference>